<dbReference type="InterPro" id="IPR051162">
    <property type="entry name" value="T4SS_component"/>
</dbReference>
<feature type="compositionally biased region" description="Basic and acidic residues" evidence="1">
    <location>
        <begin position="1054"/>
        <end position="1068"/>
    </location>
</feature>
<dbReference type="InterPro" id="IPR032689">
    <property type="entry name" value="TraG-D_C"/>
</dbReference>
<feature type="region of interest" description="Disordered" evidence="1">
    <location>
        <begin position="475"/>
        <end position="495"/>
    </location>
</feature>
<feature type="region of interest" description="Disordered" evidence="1">
    <location>
        <begin position="991"/>
        <end position="1076"/>
    </location>
</feature>
<feature type="transmembrane region" description="Helical" evidence="2">
    <location>
        <begin position="44"/>
        <end position="75"/>
    </location>
</feature>
<comment type="caution">
    <text evidence="4">The sequence shown here is derived from an EMBL/GenBank/DDBJ whole genome shotgun (WGS) entry which is preliminary data.</text>
</comment>
<reference evidence="4" key="1">
    <citation type="journal article" date="2015" name="Nature">
        <title>Complex archaea that bridge the gap between prokaryotes and eukaryotes.</title>
        <authorList>
            <person name="Spang A."/>
            <person name="Saw J.H."/>
            <person name="Jorgensen S.L."/>
            <person name="Zaremba-Niedzwiedzka K."/>
            <person name="Martijn J."/>
            <person name="Lind A.E."/>
            <person name="van Eijk R."/>
            <person name="Schleper C."/>
            <person name="Guy L."/>
            <person name="Ettema T.J."/>
        </authorList>
    </citation>
    <scope>NUCLEOTIDE SEQUENCE</scope>
</reference>
<dbReference type="AlphaFoldDB" id="A0A0F9V9M5"/>
<dbReference type="Gene3D" id="3.40.50.300">
    <property type="entry name" value="P-loop containing nucleotide triphosphate hydrolases"/>
    <property type="match status" value="1"/>
</dbReference>
<keyword evidence="2" id="KW-1133">Transmembrane helix</keyword>
<dbReference type="EMBL" id="LAZR01000033">
    <property type="protein sequence ID" value="KKO01841.1"/>
    <property type="molecule type" value="Genomic_DNA"/>
</dbReference>
<dbReference type="SUPFAM" id="SSF52540">
    <property type="entry name" value="P-loop containing nucleoside triphosphate hydrolases"/>
    <property type="match status" value="1"/>
</dbReference>
<name>A0A0F9V9M5_9ZZZZ</name>
<protein>
    <recommendedName>
        <fullName evidence="3">TraD/TraG TraM recognition site domain-containing protein</fullName>
    </recommendedName>
</protein>
<feature type="domain" description="TraD/TraG TraM recognition site" evidence="3">
    <location>
        <begin position="740"/>
        <end position="835"/>
    </location>
</feature>
<feature type="compositionally biased region" description="Basic and acidic residues" evidence="1">
    <location>
        <begin position="1009"/>
        <end position="1021"/>
    </location>
</feature>
<dbReference type="Pfam" id="PF12696">
    <property type="entry name" value="TraG-D_C"/>
    <property type="match status" value="1"/>
</dbReference>
<feature type="compositionally biased region" description="Acidic residues" evidence="1">
    <location>
        <begin position="991"/>
        <end position="1008"/>
    </location>
</feature>
<proteinExistence type="predicted"/>
<gene>
    <name evidence="4" type="ORF">LCGC14_0111960</name>
</gene>
<organism evidence="4">
    <name type="scientific">marine sediment metagenome</name>
    <dbReference type="NCBI Taxonomy" id="412755"/>
    <lineage>
        <taxon>unclassified sequences</taxon>
        <taxon>metagenomes</taxon>
        <taxon>ecological metagenomes</taxon>
    </lineage>
</organism>
<sequence>MAKFTASQPSLPTDAESVDSRFMRRPVKGVSAQISDTMTHPDTVLVIMLLSAMVMLLFPWTFIFSGLLATGYYLWAASRKYRLPFKSPMNWGGIDYGAPKPGRPGQYATASGILYFGRDEQSLEELWIENGDARRHGFFIGTTGSGKSLPLDALILTPHGWMKNEDILPGMDVCHPDGGTAKVHSIHRQGAIPAVRFHFSDGRTADCSRDHLWHIRTRSKPGATAPVETPFEGKIMEACDLGILHGLYKDSMEICTPLPQPHTGLTITGDQMTGGDARYASEQGMNALDYMPSIMGTPAERRRFLADYLRAKAPTCLVTDYGLRVCGLPRADAISIKQIAWSLGGVATTFIGAGTKMDVLFMVKEMTDFHPDAGSCKFPNDLGLEITEVEPLDHNDDVEMSCIKVDREDGLYVMENHIVTHNTELLLGVVSQTLMWSSGFLFIDGKGTTEFYARSWTLCKRFGREDDLRVLNFTDPGGDPDAPAGGPATQSNTLNPFAKGSPDQLMNIVVSLMGDAGGGNDMWKSRAVSLVTAMMMGLCELRDSGEILLNVQTIRDFLFLGKGFEKDKLGGRKIKKLEDAPEEAWDELRGRAGLIELYMRALKGDLSTATKLAMKGFFDTLPGFSIDKAMNGDNQETKANEQYGFLSMQLTKPLGSLADGYGHIFRTPLGEIDMDDVVLNRRILVVLLPALQKAPEEMQNCGKIVVTMAKIMMGNASGFSLQGTRQEIVEAKQTRAPSPFIVVLDEAGYYMVKGIDVMMAQARSLGFMIIVAGQDMAAMQAIDPQIAETAAANASILAVGKTVDGNKTIQFVQQLIGKATVSVTGGYQARTGAMGGTNWEDRMDASFQEVDKVTVAEFQNLSEGQFYLLFNGKTVRAATFFIGDNFAENFSVNKFLKVRGPTDRVPGLDQSVEEDFLEGYVRVAKKFGHEFKMSDVADDPLDSITQIKRLHDLALSKTKKITADKTQAAWLAGILGIVGVDENVDLSDIEIDDEDDDEDPDWDTEKDDEAPIRPDLSEMARRRMNQIPELDDDDVIPTGRRPNDMPRGRPQLGEQRRPMGLGDRERPALKNAPQTVSATVSDGLDKATTSETVRGRHGALVGLLAQEKKAVDEAKSSGSITDLDSDKPDIKKETLGSMFTAMSNQMNRMERMLVSELSEGNIGAEIMQRAISINPMPLPGTEAEDYIKSRLQSLEEQFAEE</sequence>
<feature type="compositionally biased region" description="Low complexity" evidence="1">
    <location>
        <begin position="475"/>
        <end position="488"/>
    </location>
</feature>
<dbReference type="PANTHER" id="PTHR30121">
    <property type="entry name" value="UNCHARACTERIZED PROTEIN YJGR-RELATED"/>
    <property type="match status" value="1"/>
</dbReference>
<keyword evidence="2" id="KW-0812">Transmembrane</keyword>
<dbReference type="PANTHER" id="PTHR30121:SF6">
    <property type="entry name" value="SLR6007 PROTEIN"/>
    <property type="match status" value="1"/>
</dbReference>
<evidence type="ECO:0000313" key="4">
    <source>
        <dbReference type="EMBL" id="KKO01841.1"/>
    </source>
</evidence>
<dbReference type="InterPro" id="IPR027417">
    <property type="entry name" value="P-loop_NTPase"/>
</dbReference>
<keyword evidence="2" id="KW-0472">Membrane</keyword>
<evidence type="ECO:0000256" key="2">
    <source>
        <dbReference type="SAM" id="Phobius"/>
    </source>
</evidence>
<accession>A0A0F9V9M5</accession>
<evidence type="ECO:0000256" key="1">
    <source>
        <dbReference type="SAM" id="MobiDB-lite"/>
    </source>
</evidence>
<evidence type="ECO:0000259" key="3">
    <source>
        <dbReference type="Pfam" id="PF12696"/>
    </source>
</evidence>